<evidence type="ECO:0000256" key="6">
    <source>
        <dbReference type="SAM" id="MobiDB-lite"/>
    </source>
</evidence>
<feature type="binding site" evidence="4">
    <location>
        <position position="578"/>
    </location>
    <ligand>
        <name>Zn(2+)</name>
        <dbReference type="ChEBI" id="CHEBI:29105"/>
        <label>1</label>
    </ligand>
</feature>
<dbReference type="EC" id="3.1.4.-" evidence="5"/>
<dbReference type="CDD" id="cd00077">
    <property type="entry name" value="HDc"/>
    <property type="match status" value="1"/>
</dbReference>
<proteinExistence type="inferred from homology"/>
<dbReference type="SUPFAM" id="SSF109604">
    <property type="entry name" value="HD-domain/PDEase-like"/>
    <property type="match status" value="1"/>
</dbReference>
<keyword evidence="7" id="KW-1133">Transmembrane helix</keyword>
<evidence type="ECO:0000256" key="5">
    <source>
        <dbReference type="RuleBase" id="RU363067"/>
    </source>
</evidence>
<dbReference type="GO" id="GO:0046872">
    <property type="term" value="F:metal ion binding"/>
    <property type="evidence" value="ECO:0007669"/>
    <property type="project" value="UniProtKB-KW"/>
</dbReference>
<keyword evidence="7" id="KW-0472">Membrane</keyword>
<sequence length="871" mass="96149">MAATDRAYALIDCSAVTHMYNASQATRTWRAMVKRLLASVAFRCTGAIFLVVAIFGGPLCMMLDVPDDPWNDIVDAVMLSVMFFFTAEVVLRCAVDFEDYALSFLFWMDVLGTASLTFEISFLFGAAGKMGTAETGVGAPSLVTARAARIGARAARLATPVRMLSMIYLGQRAIPSRTPDASGCARAVGERVTQTLSAKAALTAVVLILGVPLLNVGRFPEDDLSLRMSGRQLEADYARACLWTSNATAARGAREPAPTGRFQASVEDVTSFYADLSYFPYRLAGYPEDVAVNGRSVQVPGAALVACAPPARRQNVLEQRVTRCDLVRPGCDERRRAAMYFDFTEVGRRAAALDMCVTLLMIFVMGLQAWEVRRTLKRLVVAPMEQLLRAADGMIAVSKQASRRLSTSPTHGDRGSEDEEESGAEEDELDLFERVFKGMSGLAILALELNVVDEANIRAVDADSKRAFLEMLQYSSIDAKSTTSRGSHDSLGGLSSVDYCSAQGLSGLSVAPEEIQSWSLDLLRMRPAERQSVVRWLMFDSHLGLHSCRPIVDAHIFHNFLRRVQLGYMDIPYHSFAHACDVLCSTFRILSQVQSEEWLPAVDTVALLVSALCHDIGHPGKTNQFLVETGDILSLRYNDKSPLENMHCARLFEMCSDAKANVFAKLDRANHKQARAVCIEGILFTDNAKHFDLVKEVKSAQETKCEEFGGKLASQDTLSSEYIQGVISKDTMLWIKVILHTADVSNPLKTFEMNKSWAMLVVEEAFAQGDEEKRLGLPVGMLNDRDKVNRSGAEHGFINYLLAPLMTTVVKVFPTLHPRAAQMASNMADWHRHWISESSPPEEDIKRREADVDKVREQVQQLSTLGQVCVE</sequence>
<reference evidence="9" key="1">
    <citation type="submission" date="2021-01" db="EMBL/GenBank/DDBJ databases">
        <authorList>
            <person name="Corre E."/>
            <person name="Pelletier E."/>
            <person name="Niang G."/>
            <person name="Scheremetjew M."/>
            <person name="Finn R."/>
            <person name="Kale V."/>
            <person name="Holt S."/>
            <person name="Cochrane G."/>
            <person name="Meng A."/>
            <person name="Brown T."/>
            <person name="Cohen L."/>
        </authorList>
    </citation>
    <scope>NUCLEOTIDE SEQUENCE</scope>
    <source>
        <strain evidence="9">RCC3387</strain>
    </source>
</reference>
<dbReference type="SMART" id="SM00471">
    <property type="entry name" value="HDc"/>
    <property type="match status" value="1"/>
</dbReference>
<name>A0A6U6UN33_9DINO</name>
<feature type="transmembrane region" description="Helical" evidence="7">
    <location>
        <begin position="36"/>
        <end position="56"/>
    </location>
</feature>
<feature type="transmembrane region" description="Helical" evidence="7">
    <location>
        <begin position="76"/>
        <end position="95"/>
    </location>
</feature>
<comment type="cofactor">
    <cofactor evidence="5">
        <name>a divalent metal cation</name>
        <dbReference type="ChEBI" id="CHEBI:60240"/>
    </cofactor>
    <text evidence="5">Binds 2 divalent metal cations per subunit. Site 1 may preferentially bind zinc ions, while site 2 has a preference for magnesium and/or manganese ions.</text>
</comment>
<dbReference type="GO" id="GO:0007165">
    <property type="term" value="P:signal transduction"/>
    <property type="evidence" value="ECO:0007669"/>
    <property type="project" value="InterPro"/>
</dbReference>
<keyword evidence="2 5" id="KW-0378">Hydrolase</keyword>
<dbReference type="PRINTS" id="PR00387">
    <property type="entry name" value="PDIESTERASE1"/>
</dbReference>
<feature type="binding site" evidence="4">
    <location>
        <position position="615"/>
    </location>
    <ligand>
        <name>Zn(2+)</name>
        <dbReference type="ChEBI" id="CHEBI:29105"/>
        <label>2</label>
    </ligand>
</feature>
<dbReference type="InterPro" id="IPR023174">
    <property type="entry name" value="PDEase_CS"/>
</dbReference>
<evidence type="ECO:0000256" key="2">
    <source>
        <dbReference type="ARBA" id="ARBA00022801"/>
    </source>
</evidence>
<keyword evidence="7" id="KW-0812">Transmembrane</keyword>
<accession>A0A6U6UN33</accession>
<feature type="binding site" evidence="4">
    <location>
        <position position="743"/>
    </location>
    <ligand>
        <name>Zn(2+)</name>
        <dbReference type="ChEBI" id="CHEBI:29105"/>
        <label>1</label>
    </ligand>
</feature>
<dbReference type="EMBL" id="HBGW01089287">
    <property type="protein sequence ID" value="CAD9638820.1"/>
    <property type="molecule type" value="Transcribed_RNA"/>
</dbReference>
<dbReference type="PANTHER" id="PTHR11347">
    <property type="entry name" value="CYCLIC NUCLEOTIDE PHOSPHODIESTERASE"/>
    <property type="match status" value="1"/>
</dbReference>
<evidence type="ECO:0000256" key="3">
    <source>
        <dbReference type="PIRSR" id="PIRSR623088-1"/>
    </source>
</evidence>
<feature type="compositionally biased region" description="Acidic residues" evidence="6">
    <location>
        <begin position="416"/>
        <end position="426"/>
    </location>
</feature>
<dbReference type="PROSITE" id="PS00126">
    <property type="entry name" value="PDEASE_I_1"/>
    <property type="match status" value="1"/>
</dbReference>
<dbReference type="Pfam" id="PF00233">
    <property type="entry name" value="PDEase_I"/>
    <property type="match status" value="1"/>
</dbReference>
<gene>
    <name evidence="9" type="ORF">BRAN1462_LOCUS56642</name>
</gene>
<dbReference type="PROSITE" id="PS51845">
    <property type="entry name" value="PDEASE_I_2"/>
    <property type="match status" value="1"/>
</dbReference>
<dbReference type="Gene3D" id="1.10.1300.10">
    <property type="entry name" value="3'5'-cyclic nucleotide phosphodiesterase, catalytic domain"/>
    <property type="match status" value="1"/>
</dbReference>
<feature type="domain" description="PDEase" evidence="8">
    <location>
        <begin position="487"/>
        <end position="841"/>
    </location>
</feature>
<dbReference type="InterPro" id="IPR002073">
    <property type="entry name" value="PDEase_catalytic_dom"/>
</dbReference>
<feature type="binding site" evidence="4">
    <location>
        <position position="614"/>
    </location>
    <ligand>
        <name>Zn(2+)</name>
        <dbReference type="ChEBI" id="CHEBI:29105"/>
        <label>1</label>
    </ligand>
</feature>
<dbReference type="InterPro" id="IPR003607">
    <property type="entry name" value="HD/PDEase_dom"/>
</dbReference>
<feature type="region of interest" description="Disordered" evidence="6">
    <location>
        <begin position="400"/>
        <end position="426"/>
    </location>
</feature>
<dbReference type="InterPro" id="IPR036971">
    <property type="entry name" value="PDEase_catalytic_dom_sf"/>
</dbReference>
<organism evidence="9">
    <name type="scientific">Zooxanthella nutricula</name>
    <dbReference type="NCBI Taxonomy" id="1333877"/>
    <lineage>
        <taxon>Eukaryota</taxon>
        <taxon>Sar</taxon>
        <taxon>Alveolata</taxon>
        <taxon>Dinophyceae</taxon>
        <taxon>Peridiniales</taxon>
        <taxon>Peridiniales incertae sedis</taxon>
        <taxon>Zooxanthella</taxon>
    </lineage>
</organism>
<evidence type="ECO:0000256" key="4">
    <source>
        <dbReference type="PIRSR" id="PIRSR623088-3"/>
    </source>
</evidence>
<dbReference type="GO" id="GO:0004114">
    <property type="term" value="F:3',5'-cyclic-nucleotide phosphodiesterase activity"/>
    <property type="evidence" value="ECO:0007669"/>
    <property type="project" value="InterPro"/>
</dbReference>
<dbReference type="AlphaFoldDB" id="A0A6U6UN33"/>
<feature type="transmembrane region" description="Helical" evidence="7">
    <location>
        <begin position="102"/>
        <end position="124"/>
    </location>
</feature>
<evidence type="ECO:0000259" key="8">
    <source>
        <dbReference type="PROSITE" id="PS51845"/>
    </source>
</evidence>
<feature type="active site" description="Proton donor" evidence="3">
    <location>
        <position position="574"/>
    </location>
</feature>
<evidence type="ECO:0000313" key="9">
    <source>
        <dbReference type="EMBL" id="CAD9638820.1"/>
    </source>
</evidence>
<comment type="similarity">
    <text evidence="5">Belongs to the cyclic nucleotide phosphodiesterase family.</text>
</comment>
<evidence type="ECO:0000256" key="1">
    <source>
        <dbReference type="ARBA" id="ARBA00022723"/>
    </source>
</evidence>
<protein>
    <recommendedName>
        <fullName evidence="5">Phosphodiesterase</fullName>
        <ecNumber evidence="5">3.1.4.-</ecNumber>
    </recommendedName>
</protein>
<feature type="compositionally biased region" description="Polar residues" evidence="6">
    <location>
        <begin position="400"/>
        <end position="410"/>
    </location>
</feature>
<feature type="binding site" evidence="4">
    <location>
        <position position="615"/>
    </location>
    <ligand>
        <name>Zn(2+)</name>
        <dbReference type="ChEBI" id="CHEBI:29105"/>
        <label>1</label>
    </ligand>
</feature>
<keyword evidence="1 4" id="KW-0479">Metal-binding</keyword>
<dbReference type="InterPro" id="IPR023088">
    <property type="entry name" value="PDEase"/>
</dbReference>
<evidence type="ECO:0000256" key="7">
    <source>
        <dbReference type="SAM" id="Phobius"/>
    </source>
</evidence>